<dbReference type="PRINTS" id="PR00866">
    <property type="entry name" value="RNADNAPOLMS"/>
</dbReference>
<keyword evidence="12" id="KW-1185">Reference proteome</keyword>
<dbReference type="InterPro" id="IPR000123">
    <property type="entry name" value="Reverse_transcriptase_msDNA"/>
</dbReference>
<evidence type="ECO:0000313" key="11">
    <source>
        <dbReference type="EMBL" id="SON57394.1"/>
    </source>
</evidence>
<comment type="catalytic activity">
    <reaction evidence="9">
        <text>DNA(n) + a 2'-deoxyribonucleoside 5'-triphosphate = DNA(n+1) + diphosphate</text>
        <dbReference type="Rhea" id="RHEA:22508"/>
        <dbReference type="Rhea" id="RHEA-COMP:17339"/>
        <dbReference type="Rhea" id="RHEA-COMP:17340"/>
        <dbReference type="ChEBI" id="CHEBI:33019"/>
        <dbReference type="ChEBI" id="CHEBI:61560"/>
        <dbReference type="ChEBI" id="CHEBI:173112"/>
        <dbReference type="EC" id="2.7.7.49"/>
    </reaction>
</comment>
<keyword evidence="4" id="KW-0479">Metal-binding</keyword>
<dbReference type="PROSITE" id="PS50878">
    <property type="entry name" value="RT_POL"/>
    <property type="match status" value="1"/>
</dbReference>
<dbReference type="OrthoDB" id="7055795at2"/>
<keyword evidence="7" id="KW-0051">Antiviral defense</keyword>
<dbReference type="InterPro" id="IPR053543">
    <property type="entry name" value="Bacterial_RT"/>
</dbReference>
<keyword evidence="3" id="KW-0548">Nucleotidyltransferase</keyword>
<accession>A0A2C9DAP3</accession>
<dbReference type="GO" id="GO:0051607">
    <property type="term" value="P:defense response to virus"/>
    <property type="evidence" value="ECO:0007669"/>
    <property type="project" value="UniProtKB-KW"/>
</dbReference>
<dbReference type="EMBL" id="LT960614">
    <property type="protein sequence ID" value="SON57394.1"/>
    <property type="molecule type" value="Genomic_DNA"/>
</dbReference>
<evidence type="ECO:0000256" key="1">
    <source>
        <dbReference type="ARBA" id="ARBA00012493"/>
    </source>
</evidence>
<dbReference type="GO" id="GO:0046872">
    <property type="term" value="F:metal ion binding"/>
    <property type="evidence" value="ECO:0007669"/>
    <property type="project" value="UniProtKB-KW"/>
</dbReference>
<dbReference type="GO" id="GO:0003723">
    <property type="term" value="F:RNA binding"/>
    <property type="evidence" value="ECO:0007669"/>
    <property type="project" value="InterPro"/>
</dbReference>
<gene>
    <name evidence="11" type="ORF">HDIA_3853</name>
</gene>
<comment type="similarity">
    <text evidence="8">Belongs to the bacterial reverse transcriptase family.</text>
</comment>
<dbReference type="PANTHER" id="PTHR34047">
    <property type="entry name" value="NUCLEAR INTRON MATURASE 1, MITOCHONDRIAL-RELATED"/>
    <property type="match status" value="1"/>
</dbReference>
<dbReference type="InterPro" id="IPR051083">
    <property type="entry name" value="GrpII_Intron_Splice-Mob/Def"/>
</dbReference>
<evidence type="ECO:0000256" key="5">
    <source>
        <dbReference type="ARBA" id="ARBA00022842"/>
    </source>
</evidence>
<organism evidence="11 12">
    <name type="scientific">Hartmannibacter diazotrophicus</name>
    <dbReference type="NCBI Taxonomy" id="1482074"/>
    <lineage>
        <taxon>Bacteria</taxon>
        <taxon>Pseudomonadati</taxon>
        <taxon>Pseudomonadota</taxon>
        <taxon>Alphaproteobacteria</taxon>
        <taxon>Hyphomicrobiales</taxon>
        <taxon>Pleomorphomonadaceae</taxon>
        <taxon>Hartmannibacter</taxon>
    </lineage>
</organism>
<evidence type="ECO:0000256" key="8">
    <source>
        <dbReference type="ARBA" id="ARBA00034120"/>
    </source>
</evidence>
<evidence type="ECO:0000256" key="4">
    <source>
        <dbReference type="ARBA" id="ARBA00022723"/>
    </source>
</evidence>
<dbReference type="PANTHER" id="PTHR34047:SF7">
    <property type="entry name" value="RNA-DIRECTED DNA POLYMERASE"/>
    <property type="match status" value="1"/>
</dbReference>
<proteinExistence type="inferred from homology"/>
<keyword evidence="5" id="KW-0460">Magnesium</keyword>
<evidence type="ECO:0000256" key="9">
    <source>
        <dbReference type="ARBA" id="ARBA00048173"/>
    </source>
</evidence>
<dbReference type="Proteomes" id="UP000223606">
    <property type="component" value="Chromosome 1"/>
</dbReference>
<dbReference type="SUPFAM" id="SSF56672">
    <property type="entry name" value="DNA/RNA polymerases"/>
    <property type="match status" value="1"/>
</dbReference>
<dbReference type="AlphaFoldDB" id="A0A2C9DAP3"/>
<evidence type="ECO:0000256" key="6">
    <source>
        <dbReference type="ARBA" id="ARBA00022918"/>
    </source>
</evidence>
<dbReference type="InterPro" id="IPR000477">
    <property type="entry name" value="RT_dom"/>
</dbReference>
<reference evidence="12" key="1">
    <citation type="submission" date="2017-09" db="EMBL/GenBank/DDBJ databases">
        <title>Genome sequence of Nannocystis excedens DSM 71.</title>
        <authorList>
            <person name="Blom J."/>
        </authorList>
    </citation>
    <scope>NUCLEOTIDE SEQUENCE [LARGE SCALE GENOMIC DNA]</scope>
    <source>
        <strain evidence="12">type strain: E19</strain>
    </source>
</reference>
<dbReference type="RefSeq" id="WP_099557654.1">
    <property type="nucleotide sequence ID" value="NZ_LT960614.1"/>
</dbReference>
<name>A0A2C9DAP3_9HYPH</name>
<dbReference type="CDD" id="cd03487">
    <property type="entry name" value="RT_Bac_retron_II"/>
    <property type="match status" value="1"/>
</dbReference>
<evidence type="ECO:0000256" key="2">
    <source>
        <dbReference type="ARBA" id="ARBA00022679"/>
    </source>
</evidence>
<dbReference type="EC" id="2.7.7.49" evidence="1"/>
<keyword evidence="6 11" id="KW-0695">RNA-directed DNA polymerase</keyword>
<dbReference type="NCBIfam" id="NF038237">
    <property type="entry name" value="retron_Ec67_fus"/>
    <property type="match status" value="1"/>
</dbReference>
<protein>
    <recommendedName>
        <fullName evidence="1">RNA-directed DNA polymerase</fullName>
        <ecNumber evidence="1">2.7.7.49</ecNumber>
    </recommendedName>
</protein>
<evidence type="ECO:0000313" key="12">
    <source>
        <dbReference type="Proteomes" id="UP000223606"/>
    </source>
</evidence>
<evidence type="ECO:0000259" key="10">
    <source>
        <dbReference type="PROSITE" id="PS50878"/>
    </source>
</evidence>
<dbReference type="InterPro" id="IPR043502">
    <property type="entry name" value="DNA/RNA_pol_sf"/>
</dbReference>
<evidence type="ECO:0000256" key="7">
    <source>
        <dbReference type="ARBA" id="ARBA00023118"/>
    </source>
</evidence>
<keyword evidence="2" id="KW-0808">Transferase</keyword>
<sequence length="587" mass="66818">MSILKSLKAAEDVDDLAVLLGYKPKSLTYILYKLPDAAKYTTFKIPKKTGGEREICAPTDQLRLLQRRLANILYTCRDEIDHESGKGSLSHGFRRGHSIVTNAKPHHRRRFVLNLDLKDFFPSFNFGRVRGFFIKSKAFELNEKVATLIAQIACHQNALPQGSPCSPIISDLLAHLLDTRLAKMAKKEGVTYSRYADDLTFSTNKRVFPTALAIQNGDNAKLWELGEELTSRIADTGFTINPDKTRMQCRMSRQLVTSLTVNAKVNVRMEYYKRTRAMCDTLFKTGLYSDIPFNKSLARRRDNALAVAGSEKDKDGVKAAKTSITSLGPLSGRLAHIHHVKDRIDTREEWEKRKHKTTFRMLYCRFLFYRNFAALDKPLILTEGKTDNVYLSLAVKNSPKFHPKLGQLTAKGFQSNLRYFNHLNETHKIMELDGGSGNFKFFIIRYKEIMDSFKHKPMLHPVVLVVDNDGGAKDIFATIKTNYGISINHDGKHGFYHVTHNLYLVKTPHVGKKQQTCIEDMFEPALLKEELGGKKLNLGKLDPAKEYGKHLFAEKVVRPKASTLKWDGFEPLLQRVVEVLDHYKPPT</sequence>
<feature type="domain" description="Reverse transcriptase" evidence="10">
    <location>
        <begin position="26"/>
        <end position="261"/>
    </location>
</feature>
<dbReference type="KEGG" id="hdi:HDIA_3853"/>
<dbReference type="GO" id="GO:0003964">
    <property type="term" value="F:RNA-directed DNA polymerase activity"/>
    <property type="evidence" value="ECO:0007669"/>
    <property type="project" value="UniProtKB-KW"/>
</dbReference>
<dbReference type="Pfam" id="PF00078">
    <property type="entry name" value="RVT_1"/>
    <property type="match status" value="1"/>
</dbReference>
<evidence type="ECO:0000256" key="3">
    <source>
        <dbReference type="ARBA" id="ARBA00022695"/>
    </source>
</evidence>